<dbReference type="EMBL" id="LUCM01004319">
    <property type="protein sequence ID" value="KAA0194538.1"/>
    <property type="molecule type" value="Genomic_DNA"/>
</dbReference>
<dbReference type="AlphaFoldDB" id="A0A8E0RZ08"/>
<comment type="caution">
    <text evidence="1">The sequence shown here is derived from an EMBL/GenBank/DDBJ whole genome shotgun (WGS) entry which is preliminary data.</text>
</comment>
<accession>A0A8E0RZ08</accession>
<evidence type="ECO:0000313" key="1">
    <source>
        <dbReference type="EMBL" id="KAA0194538.1"/>
    </source>
</evidence>
<dbReference type="Proteomes" id="UP000728185">
    <property type="component" value="Unassembled WGS sequence"/>
</dbReference>
<proteinExistence type="predicted"/>
<gene>
    <name evidence="1" type="ORF">FBUS_08451</name>
</gene>
<keyword evidence="2" id="KW-1185">Reference proteome</keyword>
<protein>
    <submittedName>
        <fullName evidence="1">Uncharacterized protein</fullName>
    </submittedName>
</protein>
<evidence type="ECO:0000313" key="2">
    <source>
        <dbReference type="Proteomes" id="UP000728185"/>
    </source>
</evidence>
<name>A0A8E0RZ08_9TREM</name>
<dbReference type="OrthoDB" id="6263445at2759"/>
<reference evidence="1" key="1">
    <citation type="submission" date="2019-05" db="EMBL/GenBank/DDBJ databases">
        <title>Annotation for the trematode Fasciolopsis buski.</title>
        <authorList>
            <person name="Choi Y.-J."/>
        </authorList>
    </citation>
    <scope>NUCLEOTIDE SEQUENCE</scope>
    <source>
        <strain evidence="1">HT</strain>
        <tissue evidence="1">Whole worm</tissue>
    </source>
</reference>
<sequence length="143" mass="16050">MNREESDRNLISLVTVIVYFPVSQMSSANSLCYRKPAERCSSSKAPSRVLSPRQVSTQPSSWNPAFEIKLKIRLAETNDLEGVIVKRNLFPPNLVQQTTGEDGISWCIVSPGQHKESVGWYIAFHLHSVDEPRVSTNILNSHV</sequence>
<organism evidence="1 2">
    <name type="scientific">Fasciolopsis buskii</name>
    <dbReference type="NCBI Taxonomy" id="27845"/>
    <lineage>
        <taxon>Eukaryota</taxon>
        <taxon>Metazoa</taxon>
        <taxon>Spiralia</taxon>
        <taxon>Lophotrochozoa</taxon>
        <taxon>Platyhelminthes</taxon>
        <taxon>Trematoda</taxon>
        <taxon>Digenea</taxon>
        <taxon>Plagiorchiida</taxon>
        <taxon>Echinostomata</taxon>
        <taxon>Echinostomatoidea</taxon>
        <taxon>Fasciolidae</taxon>
        <taxon>Fasciolopsis</taxon>
    </lineage>
</organism>